<proteinExistence type="predicted"/>
<dbReference type="Proteomes" id="UP000295050">
    <property type="component" value="Unassembled WGS sequence"/>
</dbReference>
<dbReference type="InterPro" id="IPR010626">
    <property type="entry name" value="DUF1217"/>
</dbReference>
<dbReference type="SUPFAM" id="SSF158837">
    <property type="entry name" value="AGR C 984p-like"/>
    <property type="match status" value="1"/>
</dbReference>
<dbReference type="RefSeq" id="WP_132951372.1">
    <property type="nucleotide sequence ID" value="NZ_SLXU01000006.1"/>
</dbReference>
<reference evidence="1 2" key="1">
    <citation type="submission" date="2019-03" db="EMBL/GenBank/DDBJ databases">
        <title>Genomic Encyclopedia of Type Strains, Phase IV (KMG-IV): sequencing the most valuable type-strain genomes for metagenomic binning, comparative biology and taxonomic classification.</title>
        <authorList>
            <person name="Goeker M."/>
        </authorList>
    </citation>
    <scope>NUCLEOTIDE SEQUENCE [LARGE SCALE GENOMIC DNA]</scope>
    <source>
        <strain evidence="1 2">DSM 24766</strain>
    </source>
</reference>
<protein>
    <submittedName>
        <fullName evidence="1">Uncharacterized protein DUF1217</fullName>
    </submittedName>
</protein>
<dbReference type="EMBL" id="SLXU01000006">
    <property type="protein sequence ID" value="TCP61196.1"/>
    <property type="molecule type" value="Genomic_DNA"/>
</dbReference>
<comment type="caution">
    <text evidence="1">The sequence shown here is derived from an EMBL/GenBank/DDBJ whole genome shotgun (WGS) entry which is preliminary data.</text>
</comment>
<dbReference type="AlphaFoldDB" id="A0A4V2SW93"/>
<accession>A0A4V2SW93</accession>
<dbReference type="Pfam" id="PF06748">
    <property type="entry name" value="DUF1217"/>
    <property type="match status" value="1"/>
</dbReference>
<dbReference type="Gene3D" id="1.10.3700.10">
    <property type="entry name" value="AGR C 984p-like"/>
    <property type="match status" value="1"/>
</dbReference>
<gene>
    <name evidence="1" type="ORF">EV663_106144</name>
</gene>
<name>A0A4V2SW93_9RHOB</name>
<organism evidence="1 2">
    <name type="scientific">Rhodovulum bhavnagarense</name>
    <dbReference type="NCBI Taxonomy" id="992286"/>
    <lineage>
        <taxon>Bacteria</taxon>
        <taxon>Pseudomonadati</taxon>
        <taxon>Pseudomonadota</taxon>
        <taxon>Alphaproteobacteria</taxon>
        <taxon>Rhodobacterales</taxon>
        <taxon>Paracoccaceae</taxon>
        <taxon>Rhodovulum</taxon>
    </lineage>
</organism>
<dbReference type="OrthoDB" id="7824597at2"/>
<evidence type="ECO:0000313" key="1">
    <source>
        <dbReference type="EMBL" id="TCP61196.1"/>
    </source>
</evidence>
<dbReference type="InterPro" id="IPR023157">
    <property type="entry name" value="AGR-C-984p-like_sf"/>
</dbReference>
<keyword evidence="2" id="KW-1185">Reference proteome</keyword>
<evidence type="ECO:0000313" key="2">
    <source>
        <dbReference type="Proteomes" id="UP000295050"/>
    </source>
</evidence>
<sequence length="266" mass="29491">MSFQPIVPFSGYAGWRFLERTMERQQQTFAQGPGLRAEADHFRGMIGKALDANDLVSDYRLLKVALGAFGLDDQIASKYLIKKVLQQDTADPDALANQLPDKRWLDFANAFSSGGQVSARVRDPRFVEEIVNRFQTRQFERAVGERDDALRLAMNLERELAGIAVGDSSENAKWYTIMGTPAVRAVFDTALGLPDAFATLDLDRQLGVYKTRVAAMFGADSVTQFTDSATREKLIQNFMIRREINDFGIASSGQIALQLLAVGGAR</sequence>